<proteinExistence type="predicted"/>
<dbReference type="PANTHER" id="PTHR36842:SF1">
    <property type="entry name" value="PROTEIN TOLB"/>
    <property type="match status" value="1"/>
</dbReference>
<dbReference type="Gene3D" id="2.120.10.30">
    <property type="entry name" value="TolB, C-terminal domain"/>
    <property type="match status" value="1"/>
</dbReference>
<dbReference type="Gene3D" id="2.40.160.50">
    <property type="entry name" value="membrane protein fhac: a member of the omp85/tpsb transporter family"/>
    <property type="match status" value="1"/>
</dbReference>
<organism evidence="1 2">
    <name type="scientific">Wandonia haliotis</name>
    <dbReference type="NCBI Taxonomy" id="574963"/>
    <lineage>
        <taxon>Bacteria</taxon>
        <taxon>Pseudomonadati</taxon>
        <taxon>Bacteroidota</taxon>
        <taxon>Flavobacteriia</taxon>
        <taxon>Flavobacteriales</taxon>
        <taxon>Crocinitomicaceae</taxon>
        <taxon>Wandonia</taxon>
    </lineage>
</organism>
<dbReference type="SUPFAM" id="SSF82171">
    <property type="entry name" value="DPP6 N-terminal domain-like"/>
    <property type="match status" value="1"/>
</dbReference>
<reference evidence="1 2" key="1">
    <citation type="journal article" date="2019" name="Int. J. Syst. Evol. Microbiol.">
        <title>The Global Catalogue of Microorganisms (GCM) 10K type strain sequencing project: providing services to taxonomists for standard genome sequencing and annotation.</title>
        <authorList>
            <consortium name="The Broad Institute Genomics Platform"/>
            <consortium name="The Broad Institute Genome Sequencing Center for Infectious Disease"/>
            <person name="Wu L."/>
            <person name="Ma J."/>
        </authorList>
    </citation>
    <scope>NUCLEOTIDE SEQUENCE [LARGE SCALE GENOMIC DNA]</scope>
    <source>
        <strain evidence="1 2">JCM 16083</strain>
    </source>
</reference>
<name>A0ABN1MTN0_9FLAO</name>
<dbReference type="Proteomes" id="UP001501126">
    <property type="component" value="Unassembled WGS sequence"/>
</dbReference>
<evidence type="ECO:0000313" key="2">
    <source>
        <dbReference type="Proteomes" id="UP001501126"/>
    </source>
</evidence>
<dbReference type="InterPro" id="IPR011042">
    <property type="entry name" value="6-blade_b-propeller_TolB-like"/>
</dbReference>
<gene>
    <name evidence="1" type="ORF">GCM10009118_31000</name>
</gene>
<accession>A0ABN1MTN0</accession>
<dbReference type="PANTHER" id="PTHR36842">
    <property type="entry name" value="PROTEIN TOLB HOMOLOG"/>
    <property type="match status" value="1"/>
</dbReference>
<keyword evidence="2" id="KW-1185">Reference proteome</keyword>
<sequence length="1095" mass="127458">MKQLIGSVFFVLLNTILFGQFYSGSYQEFGKNRVQYNQFLWKNQNFERFTVHYYPGEEKLVEYCAKTVHAELLEIEKFFDYRLEDRLDIIIFGSKAKFNQSNIGITRENSMSVGGMTRIVGSKLFVYYEGTHEQLNRQIRATLAEVMLNKMLFEGDWKDVLKANALASFPEWYINGFVSYMSRPWDAYVEARVKDGFLSGRYEDFSRLEGEEAEIAGHAMWHFIDITFGKEVIPNIVYLTRITRNPDRGFTNVIGGGVNELIRTMADYYKSEYAKEVVTQDDPDTEEEVFKRKKGRIYYGFKASPDGRFLAYVENHLGKYKVKLLDRSSRKTKTIFSAEPRLYRTIDRSFPTLAWHPQSAALAFVTERKGELRLYIHTLEDGKNTKRVLHNLDKVLSMDYSDDGKMMVFSGVSHGYTDLYLYSLQGNSHKKLTDDIWDDTHPRFVENSTRIIFSSNRMSDTIYNTGADPEIQPIKKRRDIFILDLNGYDKSRVKLLRITDTPFADEVFPIEYSKGEYAFLSDESGVYNVYRAKRDSVITHIDTVVHYNYFSLIRPVTNWNSSILEIEYDDKAGKLLALINRNRKYKLVRADGEKEVETPVDVRFKQEERIREEQRNSNTVTKQVETVFDYQSQKDSIEGGKLGHIRIETREEDSLYRKRVAVIGRKKQQNGFVYKESAKGNKNEEDIYAYEKPREVVYSVNFAKDFVVAQLDNQFMSQAYQRYSGPGTMFFNPGLNALAKVGFSDVFEDYKLVGGMRIPFDLASGEFLGEVYFLKKRLDHRLILYRQSLRDRDRNTGAVFKWAIHEVKHFMSYPFSETWSLRGIYGYRFDRNTILAVSDQTLAEPTRDYHQASARIELVFDNARKLQLNIQAGTKFKFFVEYMNQFSPYGNTLNIGLDFRHYQRLFKNFIWVNRLAGATSLGNQRLVYYMGGVDNWMIRPNPHFDQTVEVDPNQSYGYQTLASPMRGFLQNSRNGNSFAVWNSELRLPVVSFFSKYPVKSEFLRSFQIIGFMDLGTAWTGPHPYSPENYFNTQVIEQKPITIKIKNAREPLILGFGTGLRAMLFGYFMRLDFGWGLNDGVVANRPRVQFSLGFDI</sequence>
<comment type="caution">
    <text evidence="1">The sequence shown here is derived from an EMBL/GenBank/DDBJ whole genome shotgun (WGS) entry which is preliminary data.</text>
</comment>
<evidence type="ECO:0000313" key="1">
    <source>
        <dbReference type="EMBL" id="GAA0876690.1"/>
    </source>
</evidence>
<dbReference type="RefSeq" id="WP_343790055.1">
    <property type="nucleotide sequence ID" value="NZ_BAAAFH010000022.1"/>
</dbReference>
<dbReference type="EMBL" id="BAAAFH010000022">
    <property type="protein sequence ID" value="GAA0876690.1"/>
    <property type="molecule type" value="Genomic_DNA"/>
</dbReference>
<protein>
    <submittedName>
        <fullName evidence="1">Uncharacterized protein</fullName>
    </submittedName>
</protein>